<dbReference type="SUPFAM" id="SSF103025">
    <property type="entry name" value="Folate-binding domain"/>
    <property type="match status" value="1"/>
</dbReference>
<gene>
    <name evidence="1" type="ORF">FHG71_08865</name>
</gene>
<keyword evidence="2" id="KW-1185">Reference proteome</keyword>
<dbReference type="OrthoDB" id="7356349at2"/>
<dbReference type="AlphaFoldDB" id="A0A5C4NGI1"/>
<organism evidence="1 2">
    <name type="scientific">Rubellimicrobium roseum</name>
    <dbReference type="NCBI Taxonomy" id="687525"/>
    <lineage>
        <taxon>Bacteria</taxon>
        <taxon>Pseudomonadati</taxon>
        <taxon>Pseudomonadota</taxon>
        <taxon>Alphaproteobacteria</taxon>
        <taxon>Rhodobacterales</taxon>
        <taxon>Roseobacteraceae</taxon>
        <taxon>Rubellimicrobium</taxon>
    </lineage>
</organism>
<dbReference type="Proteomes" id="UP000305709">
    <property type="component" value="Unassembled WGS sequence"/>
</dbReference>
<dbReference type="Gene3D" id="3.30.1360.120">
    <property type="entry name" value="Probable tRNA modification gtpase trme, domain 1"/>
    <property type="match status" value="1"/>
</dbReference>
<accession>A0A5C4NGI1</accession>
<evidence type="ECO:0000313" key="2">
    <source>
        <dbReference type="Proteomes" id="UP000305709"/>
    </source>
</evidence>
<dbReference type="InterPro" id="IPR027266">
    <property type="entry name" value="TrmE/GcvT-like"/>
</dbReference>
<proteinExistence type="predicted"/>
<sequence length="187" mass="20220">MAEHRLTPLAPLGHAEPIEERIGPVLIAERTDVAMASVATRRGWETELAARAAQAGLPLPPPGQAAENAPWGSFWLGPEMWMVEAPYATHEDVAAQVKPALGEAASVTEQTDAWVRFEVAGPLKPLFERLCNIDLDRFAPGSATRTLMEHLGVYVIRRAEDRMTVLGPRSSAGSLHHAITVAARSAF</sequence>
<evidence type="ECO:0000313" key="1">
    <source>
        <dbReference type="EMBL" id="TNC72156.1"/>
    </source>
</evidence>
<dbReference type="RefSeq" id="WP_139081273.1">
    <property type="nucleotide sequence ID" value="NZ_VDFV01000009.1"/>
</dbReference>
<reference evidence="1 2" key="1">
    <citation type="submission" date="2019-06" db="EMBL/GenBank/DDBJ databases">
        <authorList>
            <person name="Jiang L."/>
        </authorList>
    </citation>
    <scope>NUCLEOTIDE SEQUENCE [LARGE SCALE GENOMIC DNA]</scope>
    <source>
        <strain evidence="1 2">YIM 48858</strain>
    </source>
</reference>
<comment type="caution">
    <text evidence="1">The sequence shown here is derived from an EMBL/GenBank/DDBJ whole genome shotgun (WGS) entry which is preliminary data.</text>
</comment>
<dbReference type="EMBL" id="VDFV01000009">
    <property type="protein sequence ID" value="TNC72156.1"/>
    <property type="molecule type" value="Genomic_DNA"/>
</dbReference>
<protein>
    <submittedName>
        <fullName evidence="1">Sarcosine oxidase subunit gamma</fullName>
    </submittedName>
</protein>
<name>A0A5C4NGI1_9RHOB</name>